<dbReference type="Pfam" id="PF13414">
    <property type="entry name" value="TPR_11"/>
    <property type="match status" value="1"/>
</dbReference>
<dbReference type="SMART" id="SM00028">
    <property type="entry name" value="TPR"/>
    <property type="match status" value="13"/>
</dbReference>
<dbReference type="Gene3D" id="1.25.40.10">
    <property type="entry name" value="Tetratricopeptide repeat domain"/>
    <property type="match status" value="6"/>
</dbReference>
<dbReference type="PROSITE" id="PS50005">
    <property type="entry name" value="TPR"/>
    <property type="match status" value="5"/>
</dbReference>
<dbReference type="Ensembl" id="ENSCCNT00000013540.1">
    <property type="protein sequence ID" value="ENSCCNP00000010285.1"/>
    <property type="gene ID" value="ENSCCNG00000010496.1"/>
</dbReference>
<feature type="repeat" description="TPR" evidence="3">
    <location>
        <begin position="449"/>
        <end position="482"/>
    </location>
</feature>
<evidence type="ECO:0008006" key="5">
    <source>
        <dbReference type="Google" id="ProtNLM"/>
    </source>
</evidence>
<evidence type="ECO:0000256" key="2">
    <source>
        <dbReference type="ARBA" id="ARBA00022803"/>
    </source>
</evidence>
<proteinExistence type="predicted"/>
<feature type="repeat" description="TPR" evidence="3">
    <location>
        <begin position="175"/>
        <end position="208"/>
    </location>
</feature>
<dbReference type="Pfam" id="PF13181">
    <property type="entry name" value="TPR_8"/>
    <property type="match status" value="3"/>
</dbReference>
<reference evidence="4" key="1">
    <citation type="submission" date="2023-09" db="UniProtKB">
        <authorList>
            <consortium name="Ensembl"/>
        </authorList>
    </citation>
    <scope>IDENTIFICATION</scope>
</reference>
<keyword evidence="1" id="KW-0677">Repeat</keyword>
<dbReference type="InterPro" id="IPR019734">
    <property type="entry name" value="TPR_rpt"/>
</dbReference>
<dbReference type="PANTHER" id="PTHR44858">
    <property type="entry name" value="TETRATRICOPEPTIDE REPEAT PROTEIN 6"/>
    <property type="match status" value="1"/>
</dbReference>
<gene>
    <name evidence="4" type="primary">Ttc6</name>
</gene>
<dbReference type="SUPFAM" id="SSF48452">
    <property type="entry name" value="TPR-like"/>
    <property type="match status" value="3"/>
</dbReference>
<dbReference type="InterPro" id="IPR011990">
    <property type="entry name" value="TPR-like_helical_dom_sf"/>
</dbReference>
<accession>A0A8C0ZQG7</accession>
<organism evidence="4">
    <name type="scientific">Castor canadensis</name>
    <name type="common">American beaver</name>
    <dbReference type="NCBI Taxonomy" id="51338"/>
    <lineage>
        <taxon>Eukaryota</taxon>
        <taxon>Metazoa</taxon>
        <taxon>Chordata</taxon>
        <taxon>Craniata</taxon>
        <taxon>Vertebrata</taxon>
        <taxon>Euteleostomi</taxon>
        <taxon>Mammalia</taxon>
        <taxon>Eutheria</taxon>
        <taxon>Euarchontoglires</taxon>
        <taxon>Glires</taxon>
        <taxon>Rodentia</taxon>
        <taxon>Castorimorpha</taxon>
        <taxon>Castoridae</taxon>
        <taxon>Castor</taxon>
    </lineage>
</organism>
<feature type="repeat" description="TPR" evidence="3">
    <location>
        <begin position="347"/>
        <end position="380"/>
    </location>
</feature>
<keyword evidence="2 3" id="KW-0802">TPR repeat</keyword>
<sequence>MMRCFDLAKFTIYQISEMNKGLIELSPVQQALIYSFCEKHDKAIQVLDGIMLNKPEIIMYAVLAKAQMKAKKIKEAVRMFKKALEAFPQSEAPNDLAISGDCLYNLGLCYMKEGNIQMSYKLAITDLTTAVNMDKNNYIAFYNRALCYTKIGDFQKALIDYGIVLLIGAEETLTLNTYINRGLIYTELQQYTFALEDFKQAAVISQTNVSLCQATAMCHHRIKEFEKAVTFFTWAIKINPRFLDAYIGRGNSYMEYGHDDAIKQAQKDFLKVLHLNPAYIKARISLCYNLQALGKFQKAWLHFTIAINVDRKSYLAYEGRAVVCLQMGDYLAAMQDINAAIKINTSAEFLTNRGVIHEFMGHPQNAMKDYQTAISLDPKYSLAYFNAGNIYFRHRQFSQAGDYFSKALKFNSENEYALMNQAVTNTILEKYEEAKEDFSRVIERCPFWAAVYFNRAHFYCCLKQYKLADEDLIKALTLKPNDAVVYSLRAKVRGKMGLIEEAIADYNQALGLEEFIPVT</sequence>
<protein>
    <recommendedName>
        <fullName evidence="5">Tetratricopeptide repeat protein 6</fullName>
    </recommendedName>
</protein>
<dbReference type="InterPro" id="IPR050498">
    <property type="entry name" value="Ycf3"/>
</dbReference>
<dbReference type="Pfam" id="PF13174">
    <property type="entry name" value="TPR_6"/>
    <property type="match status" value="1"/>
</dbReference>
<dbReference type="PANTHER" id="PTHR44858:SF1">
    <property type="entry name" value="UDP-N-ACETYLGLUCOSAMINE--PEPTIDE N-ACETYLGLUCOSAMINYLTRANSFERASE SPINDLY-RELATED"/>
    <property type="match status" value="1"/>
</dbReference>
<evidence type="ECO:0000313" key="4">
    <source>
        <dbReference type="Ensembl" id="ENSCCNP00000010285.1"/>
    </source>
</evidence>
<evidence type="ECO:0000256" key="1">
    <source>
        <dbReference type="ARBA" id="ARBA00022737"/>
    </source>
</evidence>
<name>A0A8C0ZQG7_CASCN</name>
<dbReference type="AlphaFoldDB" id="A0A8C0ZQG7"/>
<feature type="repeat" description="TPR" evidence="3">
    <location>
        <begin position="381"/>
        <end position="414"/>
    </location>
</feature>
<evidence type="ECO:0000256" key="3">
    <source>
        <dbReference type="PROSITE-ProRule" id="PRU00339"/>
    </source>
</evidence>
<feature type="repeat" description="TPR" evidence="3">
    <location>
        <begin position="57"/>
        <end position="90"/>
    </location>
</feature>